<dbReference type="GO" id="GO:0006508">
    <property type="term" value="P:proteolysis"/>
    <property type="evidence" value="ECO:0007669"/>
    <property type="project" value="UniProtKB-KW"/>
</dbReference>
<keyword evidence="3 13" id="KW-0645">Protease</keyword>
<evidence type="ECO:0000256" key="2">
    <source>
        <dbReference type="ARBA" id="ARBA00010279"/>
    </source>
</evidence>
<feature type="binding site" evidence="12">
    <location>
        <position position="318"/>
    </location>
    <ligand>
        <name>Zn(2+)</name>
        <dbReference type="ChEBI" id="CHEBI:29105"/>
        <note>catalytic</note>
    </ligand>
</feature>
<evidence type="ECO:0000256" key="5">
    <source>
        <dbReference type="ARBA" id="ARBA00022723"/>
    </source>
</evidence>
<reference evidence="14" key="1">
    <citation type="journal article" date="2020" name="Stud. Mycol.">
        <title>101 Dothideomycetes genomes: a test case for predicting lifestyles and emergence of pathogens.</title>
        <authorList>
            <person name="Haridas S."/>
            <person name="Albert R."/>
            <person name="Binder M."/>
            <person name="Bloem J."/>
            <person name="Labutti K."/>
            <person name="Salamov A."/>
            <person name="Andreopoulos B."/>
            <person name="Baker S."/>
            <person name="Barry K."/>
            <person name="Bills G."/>
            <person name="Bluhm B."/>
            <person name="Cannon C."/>
            <person name="Castanera R."/>
            <person name="Culley D."/>
            <person name="Daum C."/>
            <person name="Ezra D."/>
            <person name="Gonzalez J."/>
            <person name="Henrissat B."/>
            <person name="Kuo A."/>
            <person name="Liang C."/>
            <person name="Lipzen A."/>
            <person name="Lutzoni F."/>
            <person name="Magnuson J."/>
            <person name="Mondo S."/>
            <person name="Nolan M."/>
            <person name="Ohm R."/>
            <person name="Pangilinan J."/>
            <person name="Park H.-J."/>
            <person name="Ramirez L."/>
            <person name="Alfaro M."/>
            <person name="Sun H."/>
            <person name="Tritt A."/>
            <person name="Yoshinaga Y."/>
            <person name="Zwiers L.-H."/>
            <person name="Turgeon B."/>
            <person name="Goodwin S."/>
            <person name="Spatafora J."/>
            <person name="Crous P."/>
            <person name="Grigoriev I."/>
        </authorList>
    </citation>
    <scope>NUCLEOTIDE SEQUENCE</scope>
    <source>
        <strain evidence="14">CBS 175.79</strain>
    </source>
</reference>
<feature type="active site" evidence="11">
    <location>
        <position position="304"/>
    </location>
</feature>
<dbReference type="AlphaFoldDB" id="A0A6A5XRC0"/>
<protein>
    <recommendedName>
        <fullName evidence="13">Neutral protease 2</fullName>
        <ecNumber evidence="13">3.4.24.39</ecNumber>
    </recommendedName>
    <alternativeName>
        <fullName evidence="13">Deuterolysin</fullName>
    </alternativeName>
</protein>
<evidence type="ECO:0000256" key="9">
    <source>
        <dbReference type="ARBA" id="ARBA00023049"/>
    </source>
</evidence>
<dbReference type="EMBL" id="ML978070">
    <property type="protein sequence ID" value="KAF2014844.1"/>
    <property type="molecule type" value="Genomic_DNA"/>
</dbReference>
<evidence type="ECO:0000256" key="4">
    <source>
        <dbReference type="ARBA" id="ARBA00022685"/>
    </source>
</evidence>
<evidence type="ECO:0000256" key="1">
    <source>
        <dbReference type="ARBA" id="ARBA00001187"/>
    </source>
</evidence>
<gene>
    <name evidence="14" type="ORF">BU24DRAFT_442081</name>
</gene>
<dbReference type="InterPro" id="IPR050414">
    <property type="entry name" value="Fungal_M35_metalloproteases"/>
</dbReference>
<dbReference type="GO" id="GO:0004222">
    <property type="term" value="F:metalloendopeptidase activity"/>
    <property type="evidence" value="ECO:0007669"/>
    <property type="project" value="InterPro"/>
</dbReference>
<dbReference type="SUPFAM" id="SSF55486">
    <property type="entry name" value="Metalloproteases ('zincins'), catalytic domain"/>
    <property type="match status" value="1"/>
</dbReference>
<evidence type="ECO:0000256" key="10">
    <source>
        <dbReference type="ARBA" id="ARBA00023145"/>
    </source>
</evidence>
<dbReference type="OrthoDB" id="412874at2759"/>
<dbReference type="RefSeq" id="XP_033383183.1">
    <property type="nucleotide sequence ID" value="XM_033530500.1"/>
</dbReference>
<evidence type="ECO:0000313" key="14">
    <source>
        <dbReference type="EMBL" id="KAF2014844.1"/>
    </source>
</evidence>
<comment type="catalytic activity">
    <reaction evidence="1 13">
        <text>Preferential cleavage of bonds with hydrophobic residues in P1'. Also 3-Asn-|-Gln-4 and 8-Gly-|-Ser-9 bonds in insulin B chain.</text>
        <dbReference type="EC" id="3.4.24.39"/>
    </reaction>
</comment>
<dbReference type="Gene3D" id="2.60.40.2970">
    <property type="match status" value="1"/>
</dbReference>
<evidence type="ECO:0000256" key="3">
    <source>
        <dbReference type="ARBA" id="ARBA00022670"/>
    </source>
</evidence>
<dbReference type="PRINTS" id="PR00768">
    <property type="entry name" value="DEUTEROLYSIN"/>
</dbReference>
<keyword evidence="9 13" id="KW-0482">Metalloprotease</keyword>
<dbReference type="Pfam" id="PF02102">
    <property type="entry name" value="Peptidase_M35"/>
    <property type="match status" value="1"/>
</dbReference>
<organism evidence="14 15">
    <name type="scientific">Aaosphaeria arxii CBS 175.79</name>
    <dbReference type="NCBI Taxonomy" id="1450172"/>
    <lineage>
        <taxon>Eukaryota</taxon>
        <taxon>Fungi</taxon>
        <taxon>Dikarya</taxon>
        <taxon>Ascomycota</taxon>
        <taxon>Pezizomycotina</taxon>
        <taxon>Dothideomycetes</taxon>
        <taxon>Pleosporomycetidae</taxon>
        <taxon>Pleosporales</taxon>
        <taxon>Pleosporales incertae sedis</taxon>
        <taxon>Aaosphaeria</taxon>
    </lineage>
</organism>
<dbReference type="InterPro" id="IPR024079">
    <property type="entry name" value="MetalloPept_cat_dom_sf"/>
</dbReference>
<dbReference type="EC" id="3.4.24.39" evidence="13"/>
<keyword evidence="4 13" id="KW-0165">Cleavage on pair of basic residues</keyword>
<evidence type="ECO:0000313" key="15">
    <source>
        <dbReference type="Proteomes" id="UP000799778"/>
    </source>
</evidence>
<dbReference type="PANTHER" id="PTHR37016">
    <property type="match status" value="1"/>
</dbReference>
<dbReference type="GO" id="GO:0005576">
    <property type="term" value="C:extracellular region"/>
    <property type="evidence" value="ECO:0007669"/>
    <property type="project" value="UniProtKB-SubCell"/>
</dbReference>
<evidence type="ECO:0000256" key="13">
    <source>
        <dbReference type="RuleBase" id="RU361126"/>
    </source>
</evidence>
<dbReference type="GO" id="GO:0046872">
    <property type="term" value="F:metal ion binding"/>
    <property type="evidence" value="ECO:0007669"/>
    <property type="project" value="UniProtKB-KW"/>
</dbReference>
<feature type="binding site" evidence="12">
    <location>
        <position position="303"/>
    </location>
    <ligand>
        <name>Zn(2+)</name>
        <dbReference type="ChEBI" id="CHEBI:29105"/>
        <note>catalytic</note>
    </ligand>
</feature>
<comment type="cofactor">
    <cofactor evidence="12 13">
        <name>Zn(2+)</name>
        <dbReference type="ChEBI" id="CHEBI:29105"/>
    </cofactor>
    <text evidence="12 13">Binds 1 zinc ion per subunit.</text>
</comment>
<keyword evidence="7 13" id="KW-0378">Hydrolase</keyword>
<dbReference type="InterPro" id="IPR001384">
    <property type="entry name" value="Peptidase_M35"/>
</dbReference>
<keyword evidence="5 12" id="KW-0479">Metal-binding</keyword>
<dbReference type="CDD" id="cd11008">
    <property type="entry name" value="M35_deuterolysin_like"/>
    <property type="match status" value="1"/>
</dbReference>
<evidence type="ECO:0000256" key="11">
    <source>
        <dbReference type="PIRSR" id="PIRSR601384-1"/>
    </source>
</evidence>
<evidence type="ECO:0000256" key="12">
    <source>
        <dbReference type="PIRSR" id="PIRSR601384-2"/>
    </source>
</evidence>
<keyword evidence="8 12" id="KW-0862">Zinc</keyword>
<comment type="subcellular location">
    <subcellularLocation>
        <location evidence="13">Secreted</location>
    </subcellularLocation>
</comment>
<evidence type="ECO:0000256" key="6">
    <source>
        <dbReference type="ARBA" id="ARBA00022729"/>
    </source>
</evidence>
<comment type="function">
    <text evidence="13">Secreted metalloproteinase that allows assimilation of proteinaceous substrates. Shows high activities on basic nuclear substrates such as histone and protamine.</text>
</comment>
<keyword evidence="13" id="KW-0964">Secreted</keyword>
<sequence length="352" mass="36954">MKAFIQVYLAVYATYAYATPFSHNERGTPLDIVLTASGNTEVKITITNNGDRTLNLLNKGTFLDEDTSVEKVTIYSPGGANKLPFEGIKLQLLTSGLKPNNFLRLATGETRELTTEMAAVHSLEAGGAVEVFAEGLLPFAEDDSTELVGALPYHSNKLSMNIDGSKAASVPKAIIKRTVVGSNCSGSKLSSIRTALSNCQKLASAAASAASAGTKLDTYFKSTSSSTKSTVSARLRAVAADCGGSGSATSTNCNDPYSACSSNVLAYTVPSQDFITYCPLFFNELPDLASQCHGQDKATTVLHEETHAPGVYSPGTDDLAYGFAAASRLSASQALNNADSYALYANAINLNC</sequence>
<dbReference type="Gene3D" id="3.40.390.10">
    <property type="entry name" value="Collagenase (Catalytic Domain)"/>
    <property type="match status" value="1"/>
</dbReference>
<keyword evidence="15" id="KW-1185">Reference proteome</keyword>
<dbReference type="GeneID" id="54287897"/>
<comment type="similarity">
    <text evidence="2 13">Belongs to the peptidase M35 family.</text>
</comment>
<accession>A0A6A5XRC0</accession>
<dbReference type="PANTHER" id="PTHR37016:SF3">
    <property type="entry name" value="NEUTRAL PROTEASE 2-RELATED"/>
    <property type="match status" value="1"/>
</dbReference>
<feature type="binding site" evidence="12">
    <location>
        <position position="307"/>
    </location>
    <ligand>
        <name>Zn(2+)</name>
        <dbReference type="ChEBI" id="CHEBI:29105"/>
        <note>catalytic</note>
    </ligand>
</feature>
<evidence type="ECO:0000256" key="7">
    <source>
        <dbReference type="ARBA" id="ARBA00022801"/>
    </source>
</evidence>
<evidence type="ECO:0000256" key="8">
    <source>
        <dbReference type="ARBA" id="ARBA00022833"/>
    </source>
</evidence>
<keyword evidence="10" id="KW-0865">Zymogen</keyword>
<name>A0A6A5XRC0_9PLEO</name>
<proteinExistence type="inferred from homology"/>
<keyword evidence="6" id="KW-0732">Signal</keyword>
<dbReference type="Proteomes" id="UP000799778">
    <property type="component" value="Unassembled WGS sequence"/>
</dbReference>